<feature type="transmembrane region" description="Helical" evidence="1">
    <location>
        <begin position="6"/>
        <end position="33"/>
    </location>
</feature>
<evidence type="ECO:0008006" key="4">
    <source>
        <dbReference type="Google" id="ProtNLM"/>
    </source>
</evidence>
<feature type="transmembrane region" description="Helical" evidence="1">
    <location>
        <begin position="106"/>
        <end position="125"/>
    </location>
</feature>
<dbReference type="EMBL" id="CAJNIZ010002781">
    <property type="protein sequence ID" value="CAE7214485.1"/>
    <property type="molecule type" value="Genomic_DNA"/>
</dbReference>
<evidence type="ECO:0000313" key="3">
    <source>
        <dbReference type="Proteomes" id="UP000649617"/>
    </source>
</evidence>
<dbReference type="OrthoDB" id="445675at2759"/>
<gene>
    <name evidence="2" type="ORF">SPIL2461_LOCUS2504</name>
</gene>
<comment type="caution">
    <text evidence="2">The sequence shown here is derived from an EMBL/GenBank/DDBJ whole genome shotgun (WGS) entry which is preliminary data.</text>
</comment>
<sequence>MWQGKVYGLAFLIICFSGVWPYLKPMLMLVCWFTPPSRLSVAKRQGLLNFLDAFGKWSLVDTFFMVVCMVAFKFDLSATEGSGLIQDIFREAGDDANLRVFVQPNLGFFTFLIATFCSLIAGHITTACHRYAHKLGEFGVEEEDQGK</sequence>
<keyword evidence="1" id="KW-0472">Membrane</keyword>
<dbReference type="InterPro" id="IPR007498">
    <property type="entry name" value="PqiA-like"/>
</dbReference>
<protein>
    <recommendedName>
        <fullName evidence="4">Paraquat-inducible protein A</fullName>
    </recommendedName>
</protein>
<name>A0A812K0Y8_SYMPI</name>
<dbReference type="Proteomes" id="UP000649617">
    <property type="component" value="Unassembled WGS sequence"/>
</dbReference>
<evidence type="ECO:0000313" key="2">
    <source>
        <dbReference type="EMBL" id="CAE7214485.1"/>
    </source>
</evidence>
<accession>A0A812K0Y8</accession>
<dbReference type="AlphaFoldDB" id="A0A812K0Y8"/>
<dbReference type="Pfam" id="PF04403">
    <property type="entry name" value="PqiA"/>
    <property type="match status" value="1"/>
</dbReference>
<evidence type="ECO:0000256" key="1">
    <source>
        <dbReference type="SAM" id="Phobius"/>
    </source>
</evidence>
<reference evidence="2" key="1">
    <citation type="submission" date="2021-02" db="EMBL/GenBank/DDBJ databases">
        <authorList>
            <person name="Dougan E. K."/>
            <person name="Rhodes N."/>
            <person name="Thang M."/>
            <person name="Chan C."/>
        </authorList>
    </citation>
    <scope>NUCLEOTIDE SEQUENCE</scope>
</reference>
<proteinExistence type="predicted"/>
<keyword evidence="3" id="KW-1185">Reference proteome</keyword>
<keyword evidence="1" id="KW-0812">Transmembrane</keyword>
<dbReference type="PANTHER" id="PTHR34730:SF1">
    <property type="entry name" value="PARAQUAT-INDUCIBLE PROTEIN A"/>
    <property type="match status" value="1"/>
</dbReference>
<dbReference type="PANTHER" id="PTHR34730">
    <property type="entry name" value="UNNAMED PRODUCT"/>
    <property type="match status" value="1"/>
</dbReference>
<keyword evidence="1" id="KW-1133">Transmembrane helix</keyword>
<organism evidence="2 3">
    <name type="scientific">Symbiodinium pilosum</name>
    <name type="common">Dinoflagellate</name>
    <dbReference type="NCBI Taxonomy" id="2952"/>
    <lineage>
        <taxon>Eukaryota</taxon>
        <taxon>Sar</taxon>
        <taxon>Alveolata</taxon>
        <taxon>Dinophyceae</taxon>
        <taxon>Suessiales</taxon>
        <taxon>Symbiodiniaceae</taxon>
        <taxon>Symbiodinium</taxon>
    </lineage>
</organism>